<evidence type="ECO:0000256" key="1">
    <source>
        <dbReference type="ARBA" id="ARBA00004651"/>
    </source>
</evidence>
<dbReference type="AlphaFoldDB" id="A0A1I5PFP9"/>
<feature type="transmembrane region" description="Helical" evidence="7">
    <location>
        <begin position="21"/>
        <end position="42"/>
    </location>
</feature>
<dbReference type="PANTHER" id="PTHR30572">
    <property type="entry name" value="MEMBRANE COMPONENT OF TRANSPORTER-RELATED"/>
    <property type="match status" value="1"/>
</dbReference>
<evidence type="ECO:0000256" key="5">
    <source>
        <dbReference type="ARBA" id="ARBA00023136"/>
    </source>
</evidence>
<feature type="domain" description="MacB-like periplasmic core" evidence="9">
    <location>
        <begin position="21"/>
        <end position="240"/>
    </location>
</feature>
<dbReference type="PANTHER" id="PTHR30572:SF4">
    <property type="entry name" value="ABC TRANSPORTER PERMEASE YTRF"/>
    <property type="match status" value="1"/>
</dbReference>
<dbReference type="EMBL" id="FOWX01000008">
    <property type="protein sequence ID" value="SFP32697.1"/>
    <property type="molecule type" value="Genomic_DNA"/>
</dbReference>
<proteinExistence type="inferred from homology"/>
<evidence type="ECO:0000259" key="9">
    <source>
        <dbReference type="Pfam" id="PF12704"/>
    </source>
</evidence>
<sequence length="398" mass="41984">MQLRDGLALACSALLSRPLRSLLTLLGVAIGIAAVALLTSIGEGLRGYVQDNFAQFGSRNVSIRPGMIRTSGLGGLLSSVRPLTVADADALRRLPHVEAVVPIIQGNGDIQFAARSRNTGVLGCGYQMAQAWRFKLALGQFLPAARDGRSPPYVVLGHRLRLELFGEANPLGELVRVGGTRFRVIGVMERKGQLLGFDVDDIAYIPVDWAQSLFNRNGLAKINVVFGTGTHSVLLSESIRRLLIERHGTEDFSLTTQDDMLRSLDRILASLTVAVGALGGISLLVGAVGILTIMTTSVAERTAEIGLLRAIGASPRQVLGLFLAEALLLSLLGGGLGLLLLGLLLGGLHLGLPGLPLSLQPLFLLLALLLAGLIGILAGLAPARRAARMHPVAALRSD</sequence>
<dbReference type="Proteomes" id="UP000198784">
    <property type="component" value="Unassembled WGS sequence"/>
</dbReference>
<feature type="transmembrane region" description="Helical" evidence="7">
    <location>
        <begin position="267"/>
        <end position="291"/>
    </location>
</feature>
<dbReference type="Pfam" id="PF12704">
    <property type="entry name" value="MacB_PCD"/>
    <property type="match status" value="1"/>
</dbReference>
<dbReference type="InterPro" id="IPR050250">
    <property type="entry name" value="Macrolide_Exporter_MacB"/>
</dbReference>
<feature type="transmembrane region" description="Helical" evidence="7">
    <location>
        <begin position="326"/>
        <end position="350"/>
    </location>
</feature>
<reference evidence="11" key="1">
    <citation type="submission" date="2016-10" db="EMBL/GenBank/DDBJ databases">
        <authorList>
            <person name="Varghese N."/>
            <person name="Submissions S."/>
        </authorList>
    </citation>
    <scope>NUCLEOTIDE SEQUENCE [LARGE SCALE GENOMIC DNA]</scope>
    <source>
        <strain evidence="11">DSM 17834</strain>
    </source>
</reference>
<evidence type="ECO:0000313" key="10">
    <source>
        <dbReference type="EMBL" id="SFP32697.1"/>
    </source>
</evidence>
<dbReference type="RefSeq" id="WP_090499761.1">
    <property type="nucleotide sequence ID" value="NZ_FOWX01000008.1"/>
</dbReference>
<dbReference type="InterPro" id="IPR003838">
    <property type="entry name" value="ABC3_permease_C"/>
</dbReference>
<dbReference type="STRING" id="289003.SAMN05216190_108168"/>
<evidence type="ECO:0000256" key="7">
    <source>
        <dbReference type="SAM" id="Phobius"/>
    </source>
</evidence>
<feature type="transmembrane region" description="Helical" evidence="7">
    <location>
        <begin position="362"/>
        <end position="381"/>
    </location>
</feature>
<organism evidence="10 11">
    <name type="scientific">Pseudomonas borbori</name>
    <dbReference type="NCBI Taxonomy" id="289003"/>
    <lineage>
        <taxon>Bacteria</taxon>
        <taxon>Pseudomonadati</taxon>
        <taxon>Pseudomonadota</taxon>
        <taxon>Gammaproteobacteria</taxon>
        <taxon>Pseudomonadales</taxon>
        <taxon>Pseudomonadaceae</taxon>
        <taxon>Pseudomonas</taxon>
    </lineage>
</organism>
<keyword evidence="4 7" id="KW-1133">Transmembrane helix</keyword>
<keyword evidence="11" id="KW-1185">Reference proteome</keyword>
<keyword evidence="2" id="KW-1003">Cell membrane</keyword>
<feature type="domain" description="ABC3 transporter permease C-terminal" evidence="8">
    <location>
        <begin position="278"/>
        <end position="391"/>
    </location>
</feature>
<evidence type="ECO:0000256" key="3">
    <source>
        <dbReference type="ARBA" id="ARBA00022692"/>
    </source>
</evidence>
<accession>A0A1I5PFP9</accession>
<protein>
    <submittedName>
        <fullName evidence="10">Putative ABC transport system permease protein</fullName>
    </submittedName>
</protein>
<dbReference type="Pfam" id="PF02687">
    <property type="entry name" value="FtsX"/>
    <property type="match status" value="1"/>
</dbReference>
<keyword evidence="5 7" id="KW-0472">Membrane</keyword>
<evidence type="ECO:0000259" key="8">
    <source>
        <dbReference type="Pfam" id="PF02687"/>
    </source>
</evidence>
<dbReference type="GO" id="GO:0022857">
    <property type="term" value="F:transmembrane transporter activity"/>
    <property type="evidence" value="ECO:0007669"/>
    <property type="project" value="TreeGrafter"/>
</dbReference>
<gene>
    <name evidence="10" type="ORF">SAMN05216190_108168</name>
</gene>
<keyword evidence="3 7" id="KW-0812">Transmembrane</keyword>
<name>A0A1I5PFP9_9PSED</name>
<evidence type="ECO:0000256" key="4">
    <source>
        <dbReference type="ARBA" id="ARBA00022989"/>
    </source>
</evidence>
<dbReference type="OrthoDB" id="9802264at2"/>
<evidence type="ECO:0000313" key="11">
    <source>
        <dbReference type="Proteomes" id="UP000198784"/>
    </source>
</evidence>
<comment type="similarity">
    <text evidence="6">Belongs to the ABC-4 integral membrane protein family.</text>
</comment>
<dbReference type="GO" id="GO:0005886">
    <property type="term" value="C:plasma membrane"/>
    <property type="evidence" value="ECO:0007669"/>
    <property type="project" value="UniProtKB-SubCell"/>
</dbReference>
<dbReference type="InterPro" id="IPR025857">
    <property type="entry name" value="MacB_PCD"/>
</dbReference>
<comment type="subcellular location">
    <subcellularLocation>
        <location evidence="1">Cell membrane</location>
        <topology evidence="1">Multi-pass membrane protein</topology>
    </subcellularLocation>
</comment>
<evidence type="ECO:0000256" key="6">
    <source>
        <dbReference type="ARBA" id="ARBA00038076"/>
    </source>
</evidence>
<evidence type="ECO:0000256" key="2">
    <source>
        <dbReference type="ARBA" id="ARBA00022475"/>
    </source>
</evidence>